<comment type="caution">
    <text evidence="3">The sequence shown here is derived from an EMBL/GenBank/DDBJ whole genome shotgun (WGS) entry which is preliminary data.</text>
</comment>
<sequence length="185" mass="20135">MWPKTPVAAALAVVAAAALLALAADAHPAPEPDPFIKDLVSHVDKGIKTVGRAVKNVIRRLRAGCSCTQAKLSCRCCSPVKVEELKFNKEVCLRTRFRLSDFTAHLNVLVNKRVIGGITYAANKTPPICLPVPKVPVLRVCVQGHGFAIINNKFRLCIKLIVKLVSQTIAVITFDCLHLKLPRKG</sequence>
<name>A0AAN9Z3Q9_9ORTH</name>
<gene>
    <name evidence="3" type="ORF">R5R35_000586</name>
</gene>
<evidence type="ECO:0000313" key="3">
    <source>
        <dbReference type="EMBL" id="KAK7861824.1"/>
    </source>
</evidence>
<dbReference type="PANTHER" id="PTHR36299">
    <property type="entry name" value="AGAP008005-PA"/>
    <property type="match status" value="1"/>
</dbReference>
<dbReference type="AlphaFoldDB" id="A0AAN9Z3Q9"/>
<feature type="signal peptide" evidence="1">
    <location>
        <begin position="1"/>
        <end position="26"/>
    </location>
</feature>
<reference evidence="3 4" key="1">
    <citation type="submission" date="2024-03" db="EMBL/GenBank/DDBJ databases">
        <title>The genome assembly and annotation of the cricket Gryllus longicercus Weissman &amp; Gray.</title>
        <authorList>
            <person name="Szrajer S."/>
            <person name="Gray D."/>
            <person name="Ylla G."/>
        </authorList>
    </citation>
    <scope>NUCLEOTIDE SEQUENCE [LARGE SCALE GENOMIC DNA]</scope>
    <source>
        <strain evidence="3">DAG 2021-001</strain>
        <tissue evidence="3">Whole body minus gut</tissue>
    </source>
</reference>
<accession>A0AAN9Z3Q9</accession>
<evidence type="ECO:0000259" key="2">
    <source>
        <dbReference type="Pfam" id="PF15998"/>
    </source>
</evidence>
<dbReference type="Pfam" id="PF15998">
    <property type="entry name" value="DUF4773"/>
    <property type="match status" value="1"/>
</dbReference>
<dbReference type="InterPro" id="IPR031941">
    <property type="entry name" value="DUF4773"/>
</dbReference>
<keyword evidence="4" id="KW-1185">Reference proteome</keyword>
<protein>
    <recommendedName>
        <fullName evidence="2">DUF4773 domain-containing protein</fullName>
    </recommendedName>
</protein>
<evidence type="ECO:0000313" key="4">
    <source>
        <dbReference type="Proteomes" id="UP001378592"/>
    </source>
</evidence>
<dbReference type="Proteomes" id="UP001378592">
    <property type="component" value="Unassembled WGS sequence"/>
</dbReference>
<proteinExistence type="predicted"/>
<feature type="domain" description="DUF4773" evidence="2">
    <location>
        <begin position="65"/>
        <end position="179"/>
    </location>
</feature>
<evidence type="ECO:0000256" key="1">
    <source>
        <dbReference type="SAM" id="SignalP"/>
    </source>
</evidence>
<dbReference type="EMBL" id="JAZDUA010000298">
    <property type="protein sequence ID" value="KAK7861824.1"/>
    <property type="molecule type" value="Genomic_DNA"/>
</dbReference>
<organism evidence="3 4">
    <name type="scientific">Gryllus longicercus</name>
    <dbReference type="NCBI Taxonomy" id="2509291"/>
    <lineage>
        <taxon>Eukaryota</taxon>
        <taxon>Metazoa</taxon>
        <taxon>Ecdysozoa</taxon>
        <taxon>Arthropoda</taxon>
        <taxon>Hexapoda</taxon>
        <taxon>Insecta</taxon>
        <taxon>Pterygota</taxon>
        <taxon>Neoptera</taxon>
        <taxon>Polyneoptera</taxon>
        <taxon>Orthoptera</taxon>
        <taxon>Ensifera</taxon>
        <taxon>Gryllidea</taxon>
        <taxon>Grylloidea</taxon>
        <taxon>Gryllidae</taxon>
        <taxon>Gryllinae</taxon>
        <taxon>Gryllus</taxon>
    </lineage>
</organism>
<feature type="chain" id="PRO_5042996082" description="DUF4773 domain-containing protein" evidence="1">
    <location>
        <begin position="27"/>
        <end position="185"/>
    </location>
</feature>
<keyword evidence="1" id="KW-0732">Signal</keyword>
<dbReference type="PANTHER" id="PTHR36299:SF2">
    <property type="entry name" value="DUF4773 DOMAIN-CONTAINING PROTEIN"/>
    <property type="match status" value="1"/>
</dbReference>